<dbReference type="SUPFAM" id="SSF52833">
    <property type="entry name" value="Thioredoxin-like"/>
    <property type="match status" value="1"/>
</dbReference>
<dbReference type="InterPro" id="IPR013766">
    <property type="entry name" value="Thioredoxin_domain"/>
</dbReference>
<dbReference type="PROSITE" id="PS51352">
    <property type="entry name" value="THIOREDOXIN_2"/>
    <property type="match status" value="1"/>
</dbReference>
<evidence type="ECO:0000313" key="2">
    <source>
        <dbReference type="EMBL" id="PIP68724.1"/>
    </source>
</evidence>
<name>A0A2H0CFN3_9BACT</name>
<dbReference type="AlphaFoldDB" id="A0A2H0CFN3"/>
<evidence type="ECO:0000313" key="3">
    <source>
        <dbReference type="Proteomes" id="UP000229176"/>
    </source>
</evidence>
<dbReference type="CDD" id="cd02947">
    <property type="entry name" value="TRX_family"/>
    <property type="match status" value="1"/>
</dbReference>
<proteinExistence type="predicted"/>
<reference evidence="2 3" key="1">
    <citation type="submission" date="2017-09" db="EMBL/GenBank/DDBJ databases">
        <title>Depth-based differentiation of microbial function through sediment-hosted aquifers and enrichment of novel symbionts in the deep terrestrial subsurface.</title>
        <authorList>
            <person name="Probst A.J."/>
            <person name="Ladd B."/>
            <person name="Jarett J.K."/>
            <person name="Geller-Mcgrath D.E."/>
            <person name="Sieber C.M."/>
            <person name="Emerson J.B."/>
            <person name="Anantharaman K."/>
            <person name="Thomas B.C."/>
            <person name="Malmstrom R."/>
            <person name="Stieglmeier M."/>
            <person name="Klingl A."/>
            <person name="Woyke T."/>
            <person name="Ryan C.M."/>
            <person name="Banfield J.F."/>
        </authorList>
    </citation>
    <scope>NUCLEOTIDE SEQUENCE [LARGE SCALE GENOMIC DNA]</scope>
    <source>
        <strain evidence="2">CG22_combo_CG10-13_8_21_14_all_32_8</strain>
    </source>
</reference>
<dbReference type="Proteomes" id="UP000229176">
    <property type="component" value="Unassembled WGS sequence"/>
</dbReference>
<evidence type="ECO:0000259" key="1">
    <source>
        <dbReference type="PROSITE" id="PS51352"/>
    </source>
</evidence>
<feature type="domain" description="Thioredoxin" evidence="1">
    <location>
        <begin position="28"/>
        <end position="159"/>
    </location>
</feature>
<dbReference type="EMBL" id="PCTI01000055">
    <property type="protein sequence ID" value="PIP68724.1"/>
    <property type="molecule type" value="Genomic_DNA"/>
</dbReference>
<accession>A0A2H0CFN3</accession>
<sequence length="159" mass="17379">MNKNIVLGGVVVIAIVAFIALSGSSKEKQAVNTQDNFSESTNTQNEETINSNAINVVAGSYESYAGDKLAYAETGNVVLFFRASWCPTCRALDKNIKENLSAIPTDLKILDVDYDNSQELKQKYRVTTQHTLVQVDEDGNMISKWSGSPTLLSLVAQVK</sequence>
<protein>
    <recommendedName>
        <fullName evidence="1">Thioredoxin domain-containing protein</fullName>
    </recommendedName>
</protein>
<organism evidence="2 3">
    <name type="scientific">Candidatus Nomurabacteria bacterium CG22_combo_CG10-13_8_21_14_all_32_8</name>
    <dbReference type="NCBI Taxonomy" id="1974732"/>
    <lineage>
        <taxon>Bacteria</taxon>
        <taxon>Candidatus Nomuraibacteriota</taxon>
    </lineage>
</organism>
<comment type="caution">
    <text evidence="2">The sequence shown here is derived from an EMBL/GenBank/DDBJ whole genome shotgun (WGS) entry which is preliminary data.</text>
</comment>
<dbReference type="Pfam" id="PF00085">
    <property type="entry name" value="Thioredoxin"/>
    <property type="match status" value="1"/>
</dbReference>
<dbReference type="Gene3D" id="3.40.30.10">
    <property type="entry name" value="Glutaredoxin"/>
    <property type="match status" value="1"/>
</dbReference>
<gene>
    <name evidence="2" type="ORF">COW91_03240</name>
</gene>
<dbReference type="InterPro" id="IPR036249">
    <property type="entry name" value="Thioredoxin-like_sf"/>
</dbReference>